<dbReference type="GO" id="GO:0005634">
    <property type="term" value="C:nucleus"/>
    <property type="evidence" value="ECO:0007669"/>
    <property type="project" value="UniProtKB-SubCell"/>
</dbReference>
<organism evidence="3 4">
    <name type="scientific">Folsomia candida</name>
    <name type="common">Springtail</name>
    <dbReference type="NCBI Taxonomy" id="158441"/>
    <lineage>
        <taxon>Eukaryota</taxon>
        <taxon>Metazoa</taxon>
        <taxon>Ecdysozoa</taxon>
        <taxon>Arthropoda</taxon>
        <taxon>Hexapoda</taxon>
        <taxon>Collembola</taxon>
        <taxon>Entomobryomorpha</taxon>
        <taxon>Isotomoidea</taxon>
        <taxon>Isotomidae</taxon>
        <taxon>Proisotominae</taxon>
        <taxon>Folsomia</taxon>
    </lineage>
</organism>
<name>A0A226E4K3_FOLCA</name>
<dbReference type="AlphaFoldDB" id="A0A226E4K3"/>
<proteinExistence type="predicted"/>
<gene>
    <name evidence="3" type="ORF">Fcan01_13486</name>
</gene>
<evidence type="ECO:0000313" key="3">
    <source>
        <dbReference type="EMBL" id="OXA52200.1"/>
    </source>
</evidence>
<sequence length="640" mass="72663">MLNHAKLTLSPASQTLAETSKQINKLRLVEKCLSTAVPLHSLILVNNKGEISVRLLNEDEDDLSNHTIFSIPISNHDSQIEGTVVGRSTQADLVQAARDRSQKMEKQEEGQKGCSIRRLFKYGYFYAPILSRSLHVVTSDDDIANLLKPWHRIFMNSFCSLRPSECITELKNFEKLLKYHLLQQKEHLPPLTVTFMESWGDTPMMNHWNLYSLEMQLFHPNPANFVSVPVEMFQNWMQYLICDENANELVDEMDLCYESAAAMLEKAKLDPTEKEIVFSRRMEEMSRQPILFFYKNDDGCLQAKLLEHDEDTVHEIFHIPLCNSDGKMVASVIGRSKDDPVQAGNNRAKQIEEAAVDEEETSCSARRVQKYGVTYSPTEARSLKLATDEDDLAALLKSFCRIFMNPISSVKPSECLVTLASFEDILKDHLLQQRQFLPSSTVKYMESWKDGPMISHWNLYAMEMQLPHPNPQNFISVPMSTFRKMKKFLIRDENAMDLVDEMDACKESAAALLDKSQLRARPAVNAFWVSSQTVEMKDKVAQAVELVKGGMSQRDAAAKMGVPRVTLQKKMKIVGVKSQFRPGCQPSTRYTSQQLAAAVEAVREGASYRKALAPYGIPQSVLWKECCRLGVVSVKSRKQN</sequence>
<dbReference type="InterPro" id="IPR007889">
    <property type="entry name" value="HTH_Psq"/>
</dbReference>
<accession>A0A226E4K3</accession>
<evidence type="ECO:0000256" key="1">
    <source>
        <dbReference type="ARBA" id="ARBA00004123"/>
    </source>
</evidence>
<comment type="caution">
    <text evidence="3">The sequence shown here is derived from an EMBL/GenBank/DDBJ whole genome shotgun (WGS) entry which is preliminary data.</text>
</comment>
<evidence type="ECO:0000259" key="2">
    <source>
        <dbReference type="Pfam" id="PF05225"/>
    </source>
</evidence>
<dbReference type="GO" id="GO:0003677">
    <property type="term" value="F:DNA binding"/>
    <property type="evidence" value="ECO:0007669"/>
    <property type="project" value="InterPro"/>
</dbReference>
<keyword evidence="4" id="KW-1185">Reference proteome</keyword>
<dbReference type="Gene3D" id="1.10.10.60">
    <property type="entry name" value="Homeodomain-like"/>
    <property type="match status" value="2"/>
</dbReference>
<protein>
    <recommendedName>
        <fullName evidence="2">HTH psq-type domain-containing protein</fullName>
    </recommendedName>
</protein>
<evidence type="ECO:0000313" key="4">
    <source>
        <dbReference type="Proteomes" id="UP000198287"/>
    </source>
</evidence>
<dbReference type="SUPFAM" id="SSF46689">
    <property type="entry name" value="Homeodomain-like"/>
    <property type="match status" value="1"/>
</dbReference>
<feature type="domain" description="HTH psq-type" evidence="2">
    <location>
        <begin position="594"/>
        <end position="629"/>
    </location>
</feature>
<dbReference type="Proteomes" id="UP000198287">
    <property type="component" value="Unassembled WGS sequence"/>
</dbReference>
<dbReference type="InterPro" id="IPR009057">
    <property type="entry name" value="Homeodomain-like_sf"/>
</dbReference>
<dbReference type="Pfam" id="PF05225">
    <property type="entry name" value="HTH_psq"/>
    <property type="match status" value="1"/>
</dbReference>
<reference evidence="3 4" key="1">
    <citation type="submission" date="2015-12" db="EMBL/GenBank/DDBJ databases">
        <title>The genome of Folsomia candida.</title>
        <authorList>
            <person name="Faddeeva A."/>
            <person name="Derks M.F."/>
            <person name="Anvar Y."/>
            <person name="Smit S."/>
            <person name="Van Straalen N."/>
            <person name="Roelofs D."/>
        </authorList>
    </citation>
    <scope>NUCLEOTIDE SEQUENCE [LARGE SCALE GENOMIC DNA]</scope>
    <source>
        <strain evidence="3 4">VU population</strain>
        <tissue evidence="3">Whole body</tissue>
    </source>
</reference>
<comment type="subcellular location">
    <subcellularLocation>
        <location evidence="1">Nucleus</location>
    </subcellularLocation>
</comment>
<dbReference type="EMBL" id="LNIX01000007">
    <property type="protein sequence ID" value="OXA52200.1"/>
    <property type="molecule type" value="Genomic_DNA"/>
</dbReference>